<organism evidence="1 2">
    <name type="scientific">Streptomyces varsoviensis</name>
    <dbReference type="NCBI Taxonomy" id="67373"/>
    <lineage>
        <taxon>Bacteria</taxon>
        <taxon>Bacillati</taxon>
        <taxon>Actinomycetota</taxon>
        <taxon>Actinomycetes</taxon>
        <taxon>Kitasatosporales</taxon>
        <taxon>Streptomycetaceae</taxon>
        <taxon>Streptomyces</taxon>
    </lineage>
</organism>
<dbReference type="Pfam" id="PF05960">
    <property type="entry name" value="DUF885"/>
    <property type="match status" value="1"/>
</dbReference>
<name>A0ABR5ITV5_9ACTN</name>
<evidence type="ECO:0000313" key="2">
    <source>
        <dbReference type="Proteomes" id="UP000037020"/>
    </source>
</evidence>
<dbReference type="InterPro" id="IPR010281">
    <property type="entry name" value="DUF885"/>
</dbReference>
<reference evidence="1 2" key="1">
    <citation type="submission" date="2015-07" db="EMBL/GenBank/DDBJ databases">
        <authorList>
            <person name="Ju K.-S."/>
            <person name="Doroghazi J.R."/>
            <person name="Metcalf W.W."/>
        </authorList>
    </citation>
    <scope>NUCLEOTIDE SEQUENCE [LARGE SCALE GENOMIC DNA]</scope>
    <source>
        <strain evidence="1 2">NRRL B-3589</strain>
    </source>
</reference>
<proteinExistence type="predicted"/>
<feature type="non-terminal residue" evidence="1">
    <location>
        <position position="1"/>
    </location>
</feature>
<sequence>AELAVHEAQESLRAISNLHSPAHSIRQVFTLMPTGTPEEWAAIAARLRVVRDSLDGYRASLAEGLDRKLYAGPRQVSTFIGQLGEWIGEGGGWFAEFAAQGPETLRGELDEAAADATAAVAE</sequence>
<feature type="non-terminal residue" evidence="1">
    <location>
        <position position="122"/>
    </location>
</feature>
<dbReference type="Proteomes" id="UP000037020">
    <property type="component" value="Unassembled WGS sequence"/>
</dbReference>
<evidence type="ECO:0000313" key="1">
    <source>
        <dbReference type="EMBL" id="KOG66562.1"/>
    </source>
</evidence>
<gene>
    <name evidence="1" type="ORF">ADK38_41440</name>
</gene>
<accession>A0ABR5ITV5</accession>
<protein>
    <submittedName>
        <fullName evidence="1">Uncharacterized protein</fullName>
    </submittedName>
</protein>
<dbReference type="EMBL" id="LGUT01004004">
    <property type="protein sequence ID" value="KOG66562.1"/>
    <property type="molecule type" value="Genomic_DNA"/>
</dbReference>
<keyword evidence="2" id="KW-1185">Reference proteome</keyword>
<comment type="caution">
    <text evidence="1">The sequence shown here is derived from an EMBL/GenBank/DDBJ whole genome shotgun (WGS) entry which is preliminary data.</text>
</comment>